<evidence type="ECO:0000313" key="1">
    <source>
        <dbReference type="EnsemblMetazoa" id="XP_022647921"/>
    </source>
</evidence>
<evidence type="ECO:0000313" key="2">
    <source>
        <dbReference type="Proteomes" id="UP000594260"/>
    </source>
</evidence>
<dbReference type="OrthoDB" id="10468144at2759"/>
<dbReference type="Proteomes" id="UP000594260">
    <property type="component" value="Unplaced"/>
</dbReference>
<keyword evidence="2" id="KW-1185">Reference proteome</keyword>
<dbReference type="InParanoid" id="A0A7M7J7G7"/>
<dbReference type="AlphaFoldDB" id="A0A7M7J7G7"/>
<name>A0A7M7J7G7_VARDE</name>
<dbReference type="GeneID" id="111244778"/>
<dbReference type="KEGG" id="vde:111244778"/>
<proteinExistence type="predicted"/>
<protein>
    <submittedName>
        <fullName evidence="1">Uncharacterized protein</fullName>
    </submittedName>
</protein>
<sequence>MKCLRKNKLIIRLSFLSVTGRNMTWVIFTAVALLIALTSGPGLFAASTWAEKRWEARFDACGQSNSYVLIKSPDDQECAVLCGLLPTPKLIPLPNGSICMTSKKEPGTCNRGECFAREMTLEEALEQRASTIRPGRKTTFGRRIIDP</sequence>
<dbReference type="EnsemblMetazoa" id="XM_022792186">
    <property type="protein sequence ID" value="XP_022647921"/>
    <property type="gene ID" value="LOC111244778"/>
</dbReference>
<organism evidence="1 2">
    <name type="scientific">Varroa destructor</name>
    <name type="common">Honeybee mite</name>
    <dbReference type="NCBI Taxonomy" id="109461"/>
    <lineage>
        <taxon>Eukaryota</taxon>
        <taxon>Metazoa</taxon>
        <taxon>Ecdysozoa</taxon>
        <taxon>Arthropoda</taxon>
        <taxon>Chelicerata</taxon>
        <taxon>Arachnida</taxon>
        <taxon>Acari</taxon>
        <taxon>Parasitiformes</taxon>
        <taxon>Mesostigmata</taxon>
        <taxon>Gamasina</taxon>
        <taxon>Dermanyssoidea</taxon>
        <taxon>Varroidae</taxon>
        <taxon>Varroa</taxon>
    </lineage>
</organism>
<dbReference type="RefSeq" id="XP_022647921.1">
    <property type="nucleotide sequence ID" value="XM_022792186.1"/>
</dbReference>
<accession>A0A7M7J7G7</accession>
<reference evidence="1" key="1">
    <citation type="submission" date="2021-01" db="UniProtKB">
        <authorList>
            <consortium name="EnsemblMetazoa"/>
        </authorList>
    </citation>
    <scope>IDENTIFICATION</scope>
</reference>